<dbReference type="Proteomes" id="UP000320314">
    <property type="component" value="Unassembled WGS sequence"/>
</dbReference>
<dbReference type="InterPro" id="IPR009964">
    <property type="entry name" value="DUF1491"/>
</dbReference>
<keyword evidence="2" id="KW-1185">Reference proteome</keyword>
<sequence>MRLKTGIWVRGLVRRVFSAGGFAAIERHGAEEGGAVLVRTRDRGGLESVFTPAPQSFFETEQPEERRFEQRLAEAGREECDRLIARETNFDPDAWVIELEVDDPASYLVITPA</sequence>
<dbReference type="AlphaFoldDB" id="A0A506UHE2"/>
<gene>
    <name evidence="1" type="ORF">FJU11_00440</name>
</gene>
<name>A0A506UHE2_9HYPH</name>
<accession>A0A506UHE2</accession>
<dbReference type="Gene3D" id="3.40.1530.20">
    <property type="entry name" value="Protein of unknown function (DUF1491)"/>
    <property type="match status" value="1"/>
</dbReference>
<dbReference type="OrthoDB" id="9809136at2"/>
<evidence type="ECO:0000313" key="2">
    <source>
        <dbReference type="Proteomes" id="UP000320314"/>
    </source>
</evidence>
<reference evidence="1 2" key="1">
    <citation type="submission" date="2019-06" db="EMBL/GenBank/DDBJ databases">
        <authorList>
            <person name="Li M."/>
        </authorList>
    </citation>
    <scope>NUCLEOTIDE SEQUENCE [LARGE SCALE GENOMIC DNA]</scope>
    <source>
        <strain evidence="1 2">BGMRC6574</strain>
    </source>
</reference>
<proteinExistence type="predicted"/>
<organism evidence="1 2">
    <name type="scientific">Pararhizobium mangrovi</name>
    <dbReference type="NCBI Taxonomy" id="2590452"/>
    <lineage>
        <taxon>Bacteria</taxon>
        <taxon>Pseudomonadati</taxon>
        <taxon>Pseudomonadota</taxon>
        <taxon>Alphaproteobacteria</taxon>
        <taxon>Hyphomicrobiales</taxon>
        <taxon>Rhizobiaceae</taxon>
        <taxon>Rhizobium/Agrobacterium group</taxon>
        <taxon>Pararhizobium</taxon>
    </lineage>
</organism>
<dbReference type="RefSeq" id="WP_141165032.1">
    <property type="nucleotide sequence ID" value="NZ_VHLH01000001.1"/>
</dbReference>
<comment type="caution">
    <text evidence="1">The sequence shown here is derived from an EMBL/GenBank/DDBJ whole genome shotgun (WGS) entry which is preliminary data.</text>
</comment>
<protein>
    <submittedName>
        <fullName evidence="1">DUF1491 family protein</fullName>
    </submittedName>
</protein>
<evidence type="ECO:0000313" key="1">
    <source>
        <dbReference type="EMBL" id="TPW32730.1"/>
    </source>
</evidence>
<dbReference type="Pfam" id="PF07372">
    <property type="entry name" value="DUF1491"/>
    <property type="match status" value="1"/>
</dbReference>
<dbReference type="EMBL" id="VHLH01000001">
    <property type="protein sequence ID" value="TPW32730.1"/>
    <property type="molecule type" value="Genomic_DNA"/>
</dbReference>